<feature type="transmembrane region" description="Helical" evidence="1">
    <location>
        <begin position="259"/>
        <end position="282"/>
    </location>
</feature>
<feature type="transmembrane region" description="Helical" evidence="1">
    <location>
        <begin position="189"/>
        <end position="211"/>
    </location>
</feature>
<accession>A0A9J6BXZ9</accession>
<gene>
    <name evidence="2" type="ORF">PVAND_004386</name>
</gene>
<feature type="transmembrane region" description="Helical" evidence="1">
    <location>
        <begin position="64"/>
        <end position="87"/>
    </location>
</feature>
<reference evidence="2" key="1">
    <citation type="submission" date="2021-03" db="EMBL/GenBank/DDBJ databases">
        <title>Chromosome level genome of the anhydrobiotic midge Polypedilum vanderplanki.</title>
        <authorList>
            <person name="Yoshida Y."/>
            <person name="Kikawada T."/>
            <person name="Gusev O."/>
        </authorList>
    </citation>
    <scope>NUCLEOTIDE SEQUENCE</scope>
    <source>
        <strain evidence="2">NIAS01</strain>
        <tissue evidence="2">Whole body or cell culture</tissue>
    </source>
</reference>
<dbReference type="EMBL" id="JADBJN010000002">
    <property type="protein sequence ID" value="KAG5674413.1"/>
    <property type="molecule type" value="Genomic_DNA"/>
</dbReference>
<evidence type="ECO:0000313" key="3">
    <source>
        <dbReference type="Proteomes" id="UP001107558"/>
    </source>
</evidence>
<feature type="transmembrane region" description="Helical" evidence="1">
    <location>
        <begin position="223"/>
        <end position="247"/>
    </location>
</feature>
<feature type="transmembrane region" description="Helical" evidence="1">
    <location>
        <begin position="30"/>
        <end position="52"/>
    </location>
</feature>
<organism evidence="2 3">
    <name type="scientific">Polypedilum vanderplanki</name>
    <name type="common">Sleeping chironomid midge</name>
    <dbReference type="NCBI Taxonomy" id="319348"/>
    <lineage>
        <taxon>Eukaryota</taxon>
        <taxon>Metazoa</taxon>
        <taxon>Ecdysozoa</taxon>
        <taxon>Arthropoda</taxon>
        <taxon>Hexapoda</taxon>
        <taxon>Insecta</taxon>
        <taxon>Pterygota</taxon>
        <taxon>Neoptera</taxon>
        <taxon>Endopterygota</taxon>
        <taxon>Diptera</taxon>
        <taxon>Nematocera</taxon>
        <taxon>Chironomoidea</taxon>
        <taxon>Chironomidae</taxon>
        <taxon>Chironominae</taxon>
        <taxon>Polypedilum</taxon>
        <taxon>Polypedilum</taxon>
    </lineage>
</organism>
<comment type="caution">
    <text evidence="2">The sequence shown here is derived from an EMBL/GenBank/DDBJ whole genome shotgun (WGS) entry which is preliminary data.</text>
</comment>
<sequence>MSNSDNQNNLDNNEDEFLYEFLERRPTVKFFYALFVIFACIFGLLANSLIIYLKLRKFKNRSSFDLFIVNIAIGMNLLSIRFILIMIEETTHDIVNIPLCYSTRLSVDVATPIIITTLLIMIIFIKYNPNVKKETELKVIIAISIYSLILALPVYNMRILTIKSWNVPHKICFLFFNDDDDHIKFLLRLWISLGFKIFLPMIIFIIFFITLKFNFTIGQYRNYWIYSIVISVYYFIFSLASILTPLISLHFKLDIGSKIFVYFSFNMLCFIVALNPITLWHFDRDFSQETIEYIKYKLQNNQRNEGFNEIVFDEKNMQNVNLNC</sequence>
<feature type="transmembrane region" description="Helical" evidence="1">
    <location>
        <begin position="137"/>
        <end position="155"/>
    </location>
</feature>
<dbReference type="OrthoDB" id="10659726at2759"/>
<proteinExistence type="predicted"/>
<dbReference type="AlphaFoldDB" id="A0A9J6BXZ9"/>
<evidence type="ECO:0000313" key="2">
    <source>
        <dbReference type="EMBL" id="KAG5674413.1"/>
    </source>
</evidence>
<keyword evidence="1" id="KW-0472">Membrane</keyword>
<dbReference type="Gene3D" id="1.20.1070.10">
    <property type="entry name" value="Rhodopsin 7-helix transmembrane proteins"/>
    <property type="match status" value="1"/>
</dbReference>
<keyword evidence="1" id="KW-0812">Transmembrane</keyword>
<protein>
    <recommendedName>
        <fullName evidence="4">G-protein coupled receptors family 1 profile domain-containing protein</fullName>
    </recommendedName>
</protein>
<dbReference type="Proteomes" id="UP001107558">
    <property type="component" value="Chromosome 2"/>
</dbReference>
<dbReference type="SUPFAM" id="SSF81321">
    <property type="entry name" value="Family A G protein-coupled receptor-like"/>
    <property type="match status" value="1"/>
</dbReference>
<keyword evidence="1" id="KW-1133">Transmembrane helix</keyword>
<evidence type="ECO:0000256" key="1">
    <source>
        <dbReference type="SAM" id="Phobius"/>
    </source>
</evidence>
<keyword evidence="3" id="KW-1185">Reference proteome</keyword>
<evidence type="ECO:0008006" key="4">
    <source>
        <dbReference type="Google" id="ProtNLM"/>
    </source>
</evidence>
<feature type="transmembrane region" description="Helical" evidence="1">
    <location>
        <begin position="107"/>
        <end position="125"/>
    </location>
</feature>
<name>A0A9J6BXZ9_POLVA</name>